<evidence type="ECO:0000256" key="8">
    <source>
        <dbReference type="ARBA" id="ARBA00023136"/>
    </source>
</evidence>
<evidence type="ECO:0000256" key="10">
    <source>
        <dbReference type="ARBA" id="ARBA00023180"/>
    </source>
</evidence>
<evidence type="ECO:0000313" key="16">
    <source>
        <dbReference type="Proteomes" id="UP000288216"/>
    </source>
</evidence>
<reference evidence="15 16" key="1">
    <citation type="journal article" date="2018" name="Nat. Ecol. Evol.">
        <title>Shark genomes provide insights into elasmobranch evolution and the origin of vertebrates.</title>
        <authorList>
            <person name="Hara Y"/>
            <person name="Yamaguchi K"/>
            <person name="Onimaru K"/>
            <person name="Kadota M"/>
            <person name="Koyanagi M"/>
            <person name="Keeley SD"/>
            <person name="Tatsumi K"/>
            <person name="Tanaka K"/>
            <person name="Motone F"/>
            <person name="Kageyama Y"/>
            <person name="Nozu R"/>
            <person name="Adachi N"/>
            <person name="Nishimura O"/>
            <person name="Nakagawa R"/>
            <person name="Tanegashima C"/>
            <person name="Kiyatake I"/>
            <person name="Matsumoto R"/>
            <person name="Murakumo K"/>
            <person name="Nishida K"/>
            <person name="Terakita A"/>
            <person name="Kuratani S"/>
            <person name="Sato K"/>
            <person name="Hyodo S Kuraku.S."/>
        </authorList>
    </citation>
    <scope>NUCLEOTIDE SEQUENCE [LARGE SCALE GENOMIC DNA]</scope>
</reference>
<dbReference type="InterPro" id="IPR000068">
    <property type="entry name" value="GPCR_3_Ca_sens_rcpt-rel"/>
</dbReference>
<comment type="similarity">
    <text evidence="2">Belongs to the G-protein coupled receptor 3 family.</text>
</comment>
<dbReference type="InterPro" id="IPR001828">
    <property type="entry name" value="ANF_lig-bd_rcpt"/>
</dbReference>
<keyword evidence="5" id="KW-0732">Signal</keyword>
<evidence type="ECO:0000256" key="1">
    <source>
        <dbReference type="ARBA" id="ARBA00004651"/>
    </source>
</evidence>
<evidence type="ECO:0000256" key="4">
    <source>
        <dbReference type="ARBA" id="ARBA00022692"/>
    </source>
</evidence>
<dbReference type="InterPro" id="IPR000337">
    <property type="entry name" value="GPCR_3"/>
</dbReference>
<keyword evidence="7" id="KW-0297">G-protein coupled receptor</keyword>
<evidence type="ECO:0000256" key="11">
    <source>
        <dbReference type="ARBA" id="ARBA00023224"/>
    </source>
</evidence>
<organism evidence="15 16">
    <name type="scientific">Scyliorhinus torazame</name>
    <name type="common">Cloudy catshark</name>
    <name type="synonym">Catulus torazame</name>
    <dbReference type="NCBI Taxonomy" id="75743"/>
    <lineage>
        <taxon>Eukaryota</taxon>
        <taxon>Metazoa</taxon>
        <taxon>Chordata</taxon>
        <taxon>Craniata</taxon>
        <taxon>Vertebrata</taxon>
        <taxon>Chondrichthyes</taxon>
        <taxon>Elasmobranchii</taxon>
        <taxon>Galeomorphii</taxon>
        <taxon>Galeoidea</taxon>
        <taxon>Carcharhiniformes</taxon>
        <taxon>Scyliorhinidae</taxon>
        <taxon>Scyliorhinus</taxon>
    </lineage>
</organism>
<dbReference type="PANTHER" id="PTHR24061">
    <property type="entry name" value="CALCIUM-SENSING RECEPTOR-RELATED"/>
    <property type="match status" value="1"/>
</dbReference>
<evidence type="ECO:0000256" key="7">
    <source>
        <dbReference type="ARBA" id="ARBA00023040"/>
    </source>
</evidence>
<dbReference type="OMA" id="LARCNIC"/>
<comment type="subcellular location">
    <subcellularLocation>
        <location evidence="1">Cell membrane</location>
        <topology evidence="1">Multi-pass membrane protein</topology>
    </subcellularLocation>
</comment>
<evidence type="ECO:0008006" key="17">
    <source>
        <dbReference type="Google" id="ProtNLM"/>
    </source>
</evidence>
<dbReference type="Proteomes" id="UP000288216">
    <property type="component" value="Unassembled WGS sequence"/>
</dbReference>
<evidence type="ECO:0000256" key="12">
    <source>
        <dbReference type="SAM" id="Phobius"/>
    </source>
</evidence>
<dbReference type="FunFam" id="3.40.50.2300:FF:000016">
    <property type="entry name" value="Taste 1 receptor member 2"/>
    <property type="match status" value="1"/>
</dbReference>
<keyword evidence="3" id="KW-1003">Cell membrane</keyword>
<dbReference type="STRING" id="75743.A0A401PCF4"/>
<feature type="domain" description="Receptor ligand binding region" evidence="13">
    <location>
        <begin position="1"/>
        <end position="401"/>
    </location>
</feature>
<keyword evidence="8 12" id="KW-0472">Membrane</keyword>
<dbReference type="PRINTS" id="PR00248">
    <property type="entry name" value="GPCRMGR"/>
</dbReference>
<dbReference type="EMBL" id="BFAA01000307">
    <property type="protein sequence ID" value="GCB70797.1"/>
    <property type="molecule type" value="Genomic_DNA"/>
</dbReference>
<evidence type="ECO:0000256" key="2">
    <source>
        <dbReference type="ARBA" id="ARBA00007242"/>
    </source>
</evidence>
<keyword evidence="16" id="KW-1185">Reference proteome</keyword>
<accession>A0A401PCF4</accession>
<keyword evidence="4 12" id="KW-0812">Transmembrane</keyword>
<evidence type="ECO:0000256" key="9">
    <source>
        <dbReference type="ARBA" id="ARBA00023170"/>
    </source>
</evidence>
<comment type="caution">
    <text evidence="15">The sequence shown here is derived from an EMBL/GenBank/DDBJ whole genome shotgun (WGS) entry which is preliminary data.</text>
</comment>
<evidence type="ECO:0000256" key="3">
    <source>
        <dbReference type="ARBA" id="ARBA00022475"/>
    </source>
</evidence>
<feature type="domain" description="GPCR family 3 nine cysteines" evidence="14">
    <location>
        <begin position="444"/>
        <end position="498"/>
    </location>
</feature>
<dbReference type="OrthoDB" id="5984008at2759"/>
<dbReference type="Gene3D" id="3.40.50.2300">
    <property type="match status" value="2"/>
</dbReference>
<keyword evidence="10" id="KW-0325">Glycoprotein</keyword>
<dbReference type="SUPFAM" id="SSF53822">
    <property type="entry name" value="Periplasmic binding protein-like I"/>
    <property type="match status" value="1"/>
</dbReference>
<dbReference type="InterPro" id="IPR028082">
    <property type="entry name" value="Peripla_BP_I"/>
</dbReference>
<protein>
    <recommendedName>
        <fullName evidence="17">G-protein coupled receptors family 3 profile domain-containing protein</fullName>
    </recommendedName>
</protein>
<evidence type="ECO:0000256" key="5">
    <source>
        <dbReference type="ARBA" id="ARBA00022729"/>
    </source>
</evidence>
<dbReference type="PANTHER" id="PTHR24061:SF0">
    <property type="entry name" value="C-FAMILY ODORANT RECEPTOR OLFCT1"/>
    <property type="match status" value="1"/>
</dbReference>
<keyword evidence="6 12" id="KW-1133">Transmembrane helix</keyword>
<dbReference type="PRINTS" id="PR00592">
    <property type="entry name" value="CASENSINGR"/>
</dbReference>
<dbReference type="InterPro" id="IPR011500">
    <property type="entry name" value="GPCR_3_9-Cys_dom"/>
</dbReference>
<sequence>MVFAIEEINRNPELLPDTTLGYKIFDSCGAPSEGLKGAFKLLKGKDRIISNSTCAGIPSVSMIVGDGGSSQSIAVSRVVAPFAIGMVSYFASCACLSDKREFPTFFRTIPSDTIQMRALVRIIHYFKWSWIGAVAEDNDYGRFGMRALIEEAAKFEICIAYIEFLSPGRTRERMLQVANTIRRSSAKVLIIFCGESDTLSLVNELRMQNITDIQLIASEAWVTSFQLWTAETWDILMGTMGFGIRRAEIAGLREFLVKLHPTTATENPFVEELWRDIFGCSVHISNQTLGGNITASSYRPCRGLENLGTIESTFTDVSQLRISYNVYKAVYAAAHALHNLLTCEHGKGPFPNKTCGQKSNPLSWQLLQYLREVRFTNQFGEEVSFDEDGDPIASYDLINWQKLPDLSVDFVKVGYYDAAMPEGEELALDESRIIWHRTSMENKVPVSACSDNCGAGTRRAARKGQPVCCFDCLPCADGEISNQTDSIECIKCPTNYWSNVPKNQCILKEIEFLSFHDTMGITLAAISLIGACITGVVAVKRTAKNT</sequence>
<dbReference type="GO" id="GO:0004930">
    <property type="term" value="F:G protein-coupled receptor activity"/>
    <property type="evidence" value="ECO:0007669"/>
    <property type="project" value="UniProtKB-KW"/>
</dbReference>
<keyword evidence="11" id="KW-0807">Transducer</keyword>
<dbReference type="Gene3D" id="2.10.50.30">
    <property type="entry name" value="GPCR, family 3, nine cysteines domain"/>
    <property type="match status" value="1"/>
</dbReference>
<evidence type="ECO:0000313" key="15">
    <source>
        <dbReference type="EMBL" id="GCB70797.1"/>
    </source>
</evidence>
<name>A0A401PCF4_SCYTO</name>
<evidence type="ECO:0000259" key="13">
    <source>
        <dbReference type="Pfam" id="PF01094"/>
    </source>
</evidence>
<dbReference type="AlphaFoldDB" id="A0A401PCF4"/>
<gene>
    <name evidence="15" type="ORF">scyTo_0001375</name>
</gene>
<dbReference type="FunFam" id="2.10.50.30:FF:000002">
    <property type="entry name" value="Vomeronasal 2 receptor, h1"/>
    <property type="match status" value="1"/>
</dbReference>
<dbReference type="Pfam" id="PF07562">
    <property type="entry name" value="NCD3G"/>
    <property type="match status" value="1"/>
</dbReference>
<keyword evidence="9" id="KW-0675">Receptor</keyword>
<feature type="transmembrane region" description="Helical" evidence="12">
    <location>
        <begin position="519"/>
        <end position="539"/>
    </location>
</feature>
<evidence type="ECO:0000259" key="14">
    <source>
        <dbReference type="Pfam" id="PF07562"/>
    </source>
</evidence>
<dbReference type="GO" id="GO:0005886">
    <property type="term" value="C:plasma membrane"/>
    <property type="evidence" value="ECO:0007669"/>
    <property type="project" value="UniProtKB-SubCell"/>
</dbReference>
<evidence type="ECO:0000256" key="6">
    <source>
        <dbReference type="ARBA" id="ARBA00022989"/>
    </source>
</evidence>
<proteinExistence type="inferred from homology"/>
<dbReference type="InterPro" id="IPR038550">
    <property type="entry name" value="GPCR_3_9-Cys_sf"/>
</dbReference>
<dbReference type="Pfam" id="PF01094">
    <property type="entry name" value="ANF_receptor"/>
    <property type="match status" value="1"/>
</dbReference>